<proteinExistence type="predicted"/>
<dbReference type="AlphaFoldDB" id="A0A2P2M8R2"/>
<evidence type="ECO:0000313" key="1">
    <source>
        <dbReference type="EMBL" id="MBX26598.1"/>
    </source>
</evidence>
<organism evidence="1">
    <name type="scientific">Rhizophora mucronata</name>
    <name type="common">Asiatic mangrove</name>
    <dbReference type="NCBI Taxonomy" id="61149"/>
    <lineage>
        <taxon>Eukaryota</taxon>
        <taxon>Viridiplantae</taxon>
        <taxon>Streptophyta</taxon>
        <taxon>Embryophyta</taxon>
        <taxon>Tracheophyta</taxon>
        <taxon>Spermatophyta</taxon>
        <taxon>Magnoliopsida</taxon>
        <taxon>eudicotyledons</taxon>
        <taxon>Gunneridae</taxon>
        <taxon>Pentapetalae</taxon>
        <taxon>rosids</taxon>
        <taxon>fabids</taxon>
        <taxon>Malpighiales</taxon>
        <taxon>Rhizophoraceae</taxon>
        <taxon>Rhizophora</taxon>
    </lineage>
</organism>
<dbReference type="EMBL" id="GGEC01046114">
    <property type="protein sequence ID" value="MBX26598.1"/>
    <property type="molecule type" value="Transcribed_RNA"/>
</dbReference>
<accession>A0A2P2M8R2</accession>
<reference evidence="1" key="1">
    <citation type="submission" date="2018-02" db="EMBL/GenBank/DDBJ databases">
        <title>Rhizophora mucronata_Transcriptome.</title>
        <authorList>
            <person name="Meera S.P."/>
            <person name="Sreeshan A."/>
            <person name="Augustine A."/>
        </authorList>
    </citation>
    <scope>NUCLEOTIDE SEQUENCE</scope>
    <source>
        <tissue evidence="1">Leaf</tissue>
    </source>
</reference>
<protein>
    <submittedName>
        <fullName evidence="1">Uncharacterized protein</fullName>
    </submittedName>
</protein>
<name>A0A2P2M8R2_RHIMU</name>
<sequence>MDIFVSLHVKQIMAHGIICPLVYDWRNLDEQMDMLITRLQT</sequence>